<evidence type="ECO:0000313" key="3">
    <source>
        <dbReference type="Proteomes" id="UP000595437"/>
    </source>
</evidence>
<protein>
    <submittedName>
        <fullName evidence="2">CG9213 CG9213PAlike</fullName>
    </submittedName>
</protein>
<dbReference type="Proteomes" id="UP000595437">
    <property type="component" value="Chromosome 15"/>
</dbReference>
<keyword evidence="3" id="KW-1185">Reference proteome</keyword>
<dbReference type="OrthoDB" id="2113965at2759"/>
<gene>
    <name evidence="2" type="ORF">FKW44_020690</name>
</gene>
<reference evidence="3" key="1">
    <citation type="submission" date="2021-01" db="EMBL/GenBank/DDBJ databases">
        <title>Caligus Genome Assembly.</title>
        <authorList>
            <person name="Gallardo-Escarate C."/>
        </authorList>
    </citation>
    <scope>NUCLEOTIDE SEQUENCE [LARGE SCALE GENOMIC DNA]</scope>
</reference>
<dbReference type="EMBL" id="CP045904">
    <property type="protein sequence ID" value="QQP35801.1"/>
    <property type="molecule type" value="Genomic_DNA"/>
</dbReference>
<evidence type="ECO:0000256" key="1">
    <source>
        <dbReference type="SAM" id="MobiDB-lite"/>
    </source>
</evidence>
<proteinExistence type="predicted"/>
<evidence type="ECO:0000313" key="2">
    <source>
        <dbReference type="EMBL" id="QQP35801.1"/>
    </source>
</evidence>
<sequence>RPLKDKEEEVVILTKTDAHGNERPLTSEELLDSSHHDRRKKRKPIHMTRMVNARDLKALFVQEKSGGSDENQGFSRLARKHERLHETLIWTTC</sequence>
<feature type="region of interest" description="Disordered" evidence="1">
    <location>
        <begin position="15"/>
        <end position="44"/>
    </location>
</feature>
<accession>A0A7T8JVL8</accession>
<feature type="compositionally biased region" description="Basic and acidic residues" evidence="1">
    <location>
        <begin position="16"/>
        <end position="26"/>
    </location>
</feature>
<feature type="non-terminal residue" evidence="2">
    <location>
        <position position="1"/>
    </location>
</feature>
<dbReference type="AlphaFoldDB" id="A0A7T8JVL8"/>
<organism evidence="2 3">
    <name type="scientific">Caligus rogercresseyi</name>
    <name type="common">Sea louse</name>
    <dbReference type="NCBI Taxonomy" id="217165"/>
    <lineage>
        <taxon>Eukaryota</taxon>
        <taxon>Metazoa</taxon>
        <taxon>Ecdysozoa</taxon>
        <taxon>Arthropoda</taxon>
        <taxon>Crustacea</taxon>
        <taxon>Multicrustacea</taxon>
        <taxon>Hexanauplia</taxon>
        <taxon>Copepoda</taxon>
        <taxon>Siphonostomatoida</taxon>
        <taxon>Caligidae</taxon>
        <taxon>Caligus</taxon>
    </lineage>
</organism>
<feature type="non-terminal residue" evidence="2">
    <location>
        <position position="93"/>
    </location>
</feature>
<name>A0A7T8JVL8_CALRO</name>